<gene>
    <name evidence="2" type="ORF">GCM10022407_38290</name>
</gene>
<sequence>MKRIFLSAALALAVAGSWAFYPKATAEPAGYMMVISTLVLPDPTMLTITPDGQQMETKIKGKGFNINNVDLTRDDLDKSVLNKPNELHRIGWRVAHITSTEANSRIKNTYLLEKQ</sequence>
<keyword evidence="1" id="KW-0732">Signal</keyword>
<organism evidence="2 3">
    <name type="scientific">Hymenobacter antarcticus</name>
    <dbReference type="NCBI Taxonomy" id="486270"/>
    <lineage>
        <taxon>Bacteria</taxon>
        <taxon>Pseudomonadati</taxon>
        <taxon>Bacteroidota</taxon>
        <taxon>Cytophagia</taxon>
        <taxon>Cytophagales</taxon>
        <taxon>Hymenobacteraceae</taxon>
        <taxon>Hymenobacter</taxon>
    </lineage>
</organism>
<reference evidence="3" key="1">
    <citation type="journal article" date="2019" name="Int. J. Syst. Evol. Microbiol.">
        <title>The Global Catalogue of Microorganisms (GCM) 10K type strain sequencing project: providing services to taxonomists for standard genome sequencing and annotation.</title>
        <authorList>
            <consortium name="The Broad Institute Genomics Platform"/>
            <consortium name="The Broad Institute Genome Sequencing Center for Infectious Disease"/>
            <person name="Wu L."/>
            <person name="Ma J."/>
        </authorList>
    </citation>
    <scope>NUCLEOTIDE SEQUENCE [LARGE SCALE GENOMIC DNA]</scope>
    <source>
        <strain evidence="3">JCM 17217</strain>
    </source>
</reference>
<comment type="caution">
    <text evidence="2">The sequence shown here is derived from an EMBL/GenBank/DDBJ whole genome shotgun (WGS) entry which is preliminary data.</text>
</comment>
<feature type="chain" id="PRO_5047243518" evidence="1">
    <location>
        <begin position="27"/>
        <end position="115"/>
    </location>
</feature>
<accession>A0ABP7QYW1</accession>
<proteinExistence type="predicted"/>
<evidence type="ECO:0000313" key="2">
    <source>
        <dbReference type="EMBL" id="GAA3990107.1"/>
    </source>
</evidence>
<protein>
    <submittedName>
        <fullName evidence="2">Uncharacterized protein</fullName>
    </submittedName>
</protein>
<evidence type="ECO:0000313" key="3">
    <source>
        <dbReference type="Proteomes" id="UP001501556"/>
    </source>
</evidence>
<evidence type="ECO:0000256" key="1">
    <source>
        <dbReference type="SAM" id="SignalP"/>
    </source>
</evidence>
<feature type="signal peptide" evidence="1">
    <location>
        <begin position="1"/>
        <end position="26"/>
    </location>
</feature>
<dbReference type="EMBL" id="BAABDI010000038">
    <property type="protein sequence ID" value="GAA3990107.1"/>
    <property type="molecule type" value="Genomic_DNA"/>
</dbReference>
<keyword evidence="3" id="KW-1185">Reference proteome</keyword>
<dbReference type="Proteomes" id="UP001501556">
    <property type="component" value="Unassembled WGS sequence"/>
</dbReference>
<dbReference type="RefSeq" id="WP_345127069.1">
    <property type="nucleotide sequence ID" value="NZ_BAABDI010000038.1"/>
</dbReference>
<name>A0ABP7QYW1_9BACT</name>